<sequence>MKTQAEAVTVAPGQDLHIRHRPNATEKTANTSPAEPGVTEAASWHIERRKKILKEFPEIASLEKPYPITILWCIVVVVTLWATTFLCGYIGKWEATAILAFLVGTPLDRAVFSLSHEVCHSLIHKSLNSKRAKRWCTRFICSSPSARYFSYYTAGHLTHHSSLGGTTLEESLAHVEADEPFDMDVRPQLVNMVIESRKKGNYLSPATGLSVQKTYAHLVVSKVLGMFAGELVMKPLMIARKLTGANILTPPDPFPKGAPKFLVDDIIQEAAGLLTLYVACQLLSLSFLHGWLFCFLTKAYDELAVHPFAAYFLITHMSVFGEDSCQPTMSTYGSSLISAVYFNVNYHVEHHDFPRVPWVHLPKITAIADKWYSDLKSETFLSAYLRLLRPGSGDTWVYGCHAPEVRKA</sequence>
<keyword evidence="5" id="KW-1185">Reference proteome</keyword>
<dbReference type="GO" id="GO:0042284">
    <property type="term" value="F:sphingolipid delta-4 desaturase activity"/>
    <property type="evidence" value="ECO:0007669"/>
    <property type="project" value="TreeGrafter"/>
</dbReference>
<dbReference type="Pfam" id="PF00487">
    <property type="entry name" value="FA_desaturase"/>
    <property type="match status" value="1"/>
</dbReference>
<evidence type="ECO:0000313" key="5">
    <source>
        <dbReference type="Proteomes" id="UP001190700"/>
    </source>
</evidence>
<name>A0AAE0LHU3_9CHLO</name>
<gene>
    <name evidence="4" type="ORF">CYMTET_6495</name>
</gene>
<dbReference type="AlphaFoldDB" id="A0AAE0LHU3"/>
<feature type="region of interest" description="Disordered" evidence="1">
    <location>
        <begin position="19"/>
        <end position="38"/>
    </location>
</feature>
<reference evidence="4 5" key="1">
    <citation type="journal article" date="2015" name="Genome Biol. Evol.">
        <title>Comparative Genomics of a Bacterivorous Green Alga Reveals Evolutionary Causalities and Consequences of Phago-Mixotrophic Mode of Nutrition.</title>
        <authorList>
            <person name="Burns J.A."/>
            <person name="Paasch A."/>
            <person name="Narechania A."/>
            <person name="Kim E."/>
        </authorList>
    </citation>
    <scope>NUCLEOTIDE SEQUENCE [LARGE SCALE GENOMIC DNA]</scope>
    <source>
        <strain evidence="4 5">PLY_AMNH</strain>
    </source>
</reference>
<proteinExistence type="predicted"/>
<protein>
    <recommendedName>
        <fullName evidence="3">Fatty acid desaturase domain-containing protein</fullName>
    </recommendedName>
</protein>
<organism evidence="4 5">
    <name type="scientific">Cymbomonas tetramitiformis</name>
    <dbReference type="NCBI Taxonomy" id="36881"/>
    <lineage>
        <taxon>Eukaryota</taxon>
        <taxon>Viridiplantae</taxon>
        <taxon>Chlorophyta</taxon>
        <taxon>Pyramimonadophyceae</taxon>
        <taxon>Pyramimonadales</taxon>
        <taxon>Pyramimonadaceae</taxon>
        <taxon>Cymbomonas</taxon>
    </lineage>
</organism>
<evidence type="ECO:0000256" key="2">
    <source>
        <dbReference type="SAM" id="Phobius"/>
    </source>
</evidence>
<evidence type="ECO:0000313" key="4">
    <source>
        <dbReference type="EMBL" id="KAK3285916.1"/>
    </source>
</evidence>
<keyword evidence="2" id="KW-1133">Transmembrane helix</keyword>
<dbReference type="GO" id="GO:0046513">
    <property type="term" value="P:ceramide biosynthetic process"/>
    <property type="evidence" value="ECO:0007669"/>
    <property type="project" value="TreeGrafter"/>
</dbReference>
<keyword evidence="2" id="KW-0472">Membrane</keyword>
<dbReference type="GO" id="GO:0016020">
    <property type="term" value="C:membrane"/>
    <property type="evidence" value="ECO:0007669"/>
    <property type="project" value="GOC"/>
</dbReference>
<dbReference type="Proteomes" id="UP001190700">
    <property type="component" value="Unassembled WGS sequence"/>
</dbReference>
<comment type="caution">
    <text evidence="4">The sequence shown here is derived from an EMBL/GenBank/DDBJ whole genome shotgun (WGS) entry which is preliminary data.</text>
</comment>
<keyword evidence="2" id="KW-0812">Transmembrane</keyword>
<dbReference type="InterPro" id="IPR005804">
    <property type="entry name" value="FA_desaturase_dom"/>
</dbReference>
<dbReference type="PANTHER" id="PTHR12879:SF8">
    <property type="entry name" value="SPHINGOLIPID DELTA(4)-DESATURASE DES1"/>
    <property type="match status" value="1"/>
</dbReference>
<feature type="transmembrane region" description="Helical" evidence="2">
    <location>
        <begin position="69"/>
        <end position="91"/>
    </location>
</feature>
<dbReference type="PANTHER" id="PTHR12879">
    <property type="entry name" value="SPHINGOLIPID DELTA 4 DESATURASE/C-4 HYDROXYLASE PROTEIN DES2"/>
    <property type="match status" value="1"/>
</dbReference>
<feature type="domain" description="Fatty acid desaturase" evidence="3">
    <location>
        <begin position="97"/>
        <end position="367"/>
    </location>
</feature>
<evidence type="ECO:0000256" key="1">
    <source>
        <dbReference type="SAM" id="MobiDB-lite"/>
    </source>
</evidence>
<accession>A0AAE0LHU3</accession>
<dbReference type="EMBL" id="LGRX02001574">
    <property type="protein sequence ID" value="KAK3285916.1"/>
    <property type="molecule type" value="Genomic_DNA"/>
</dbReference>
<evidence type="ECO:0000259" key="3">
    <source>
        <dbReference type="Pfam" id="PF00487"/>
    </source>
</evidence>